<dbReference type="Gene3D" id="3.20.20.70">
    <property type="entry name" value="Aldolase class I"/>
    <property type="match status" value="1"/>
</dbReference>
<dbReference type="InterPro" id="IPR011060">
    <property type="entry name" value="RibuloseP-bd_barrel"/>
</dbReference>
<evidence type="ECO:0000256" key="5">
    <source>
        <dbReference type="ARBA" id="ARBA00022605"/>
    </source>
</evidence>
<keyword evidence="7 9" id="KW-0057">Aromatic amino acid biosynthesis</keyword>
<evidence type="ECO:0000256" key="6">
    <source>
        <dbReference type="ARBA" id="ARBA00022822"/>
    </source>
</evidence>
<dbReference type="Proteomes" id="UP001589818">
    <property type="component" value="Unassembled WGS sequence"/>
</dbReference>
<evidence type="ECO:0000256" key="1">
    <source>
        <dbReference type="ARBA" id="ARBA00001164"/>
    </source>
</evidence>
<evidence type="ECO:0000313" key="12">
    <source>
        <dbReference type="Proteomes" id="UP001589818"/>
    </source>
</evidence>
<dbReference type="HAMAP" id="MF_00135">
    <property type="entry name" value="PRAI"/>
    <property type="match status" value="1"/>
</dbReference>
<organism evidence="11 12">
    <name type="scientific">Paenibacillus mendelii</name>
    <dbReference type="NCBI Taxonomy" id="206163"/>
    <lineage>
        <taxon>Bacteria</taxon>
        <taxon>Bacillati</taxon>
        <taxon>Bacillota</taxon>
        <taxon>Bacilli</taxon>
        <taxon>Bacillales</taxon>
        <taxon>Paenibacillaceae</taxon>
        <taxon>Paenibacillus</taxon>
    </lineage>
</organism>
<dbReference type="InterPro" id="IPR001240">
    <property type="entry name" value="PRAI_dom"/>
</dbReference>
<evidence type="ECO:0000256" key="7">
    <source>
        <dbReference type="ARBA" id="ARBA00023141"/>
    </source>
</evidence>
<evidence type="ECO:0000259" key="10">
    <source>
        <dbReference type="Pfam" id="PF00697"/>
    </source>
</evidence>
<dbReference type="PANTHER" id="PTHR42894">
    <property type="entry name" value="N-(5'-PHOSPHORIBOSYL)ANTHRANILATE ISOMERASE"/>
    <property type="match status" value="1"/>
</dbReference>
<dbReference type="SUPFAM" id="SSF51366">
    <property type="entry name" value="Ribulose-phoshate binding barrel"/>
    <property type="match status" value="1"/>
</dbReference>
<evidence type="ECO:0000256" key="4">
    <source>
        <dbReference type="ARBA" id="ARBA00022272"/>
    </source>
</evidence>
<sequence>MSGGSSQQERTDVRVKICGLQDIATIRAMDGLPVDEIGFVFAKSRRQVTPEQAGSLIDEVKKLSTPSGQTPRTVGVFVGCNLADLRELLSQAPLDVIQLHGSESPELCGAIKREIGVEVWKVFSVSANDDGSVSPSSRLNAYRGTVDAALIDTAGGGTGQTFAWHVIEDYAEAAKSIGVPLYVAGGLSPHNIRELLDAHPADGVDVSSGVETDGSKDTEKIKQFVKRVKHI</sequence>
<keyword evidence="12" id="KW-1185">Reference proteome</keyword>
<evidence type="ECO:0000256" key="8">
    <source>
        <dbReference type="ARBA" id="ARBA00023235"/>
    </source>
</evidence>
<dbReference type="InterPro" id="IPR044643">
    <property type="entry name" value="TrpF_fam"/>
</dbReference>
<comment type="pathway">
    <text evidence="2 9">Amino-acid biosynthesis; L-tryptophan biosynthesis; L-tryptophan from chorismate: step 3/5.</text>
</comment>
<feature type="domain" description="N-(5'phosphoribosyl) anthranilate isomerase (PRAI)" evidence="10">
    <location>
        <begin position="15"/>
        <end position="226"/>
    </location>
</feature>
<dbReference type="GO" id="GO:0016853">
    <property type="term" value="F:isomerase activity"/>
    <property type="evidence" value="ECO:0007669"/>
    <property type="project" value="UniProtKB-KW"/>
</dbReference>
<comment type="similarity">
    <text evidence="9">Belongs to the TrpF family.</text>
</comment>
<dbReference type="CDD" id="cd00405">
    <property type="entry name" value="PRAI"/>
    <property type="match status" value="1"/>
</dbReference>
<dbReference type="RefSeq" id="WP_256555049.1">
    <property type="nucleotide sequence ID" value="NZ_JANHOF010000001.1"/>
</dbReference>
<evidence type="ECO:0000256" key="2">
    <source>
        <dbReference type="ARBA" id="ARBA00004664"/>
    </source>
</evidence>
<evidence type="ECO:0000256" key="3">
    <source>
        <dbReference type="ARBA" id="ARBA00012572"/>
    </source>
</evidence>
<accession>A0ABV6JGU7</accession>
<dbReference type="EC" id="5.3.1.24" evidence="3 9"/>
<keyword evidence="5 9" id="KW-0028">Amino-acid biosynthesis</keyword>
<dbReference type="Pfam" id="PF00697">
    <property type="entry name" value="PRAI"/>
    <property type="match status" value="1"/>
</dbReference>
<dbReference type="PANTHER" id="PTHR42894:SF1">
    <property type="entry name" value="N-(5'-PHOSPHORIBOSYL)ANTHRANILATE ISOMERASE"/>
    <property type="match status" value="1"/>
</dbReference>
<comment type="catalytic activity">
    <reaction evidence="1 9">
        <text>N-(5-phospho-beta-D-ribosyl)anthranilate = 1-(2-carboxyphenylamino)-1-deoxy-D-ribulose 5-phosphate</text>
        <dbReference type="Rhea" id="RHEA:21540"/>
        <dbReference type="ChEBI" id="CHEBI:18277"/>
        <dbReference type="ChEBI" id="CHEBI:58613"/>
        <dbReference type="EC" id="5.3.1.24"/>
    </reaction>
</comment>
<evidence type="ECO:0000256" key="9">
    <source>
        <dbReference type="HAMAP-Rule" id="MF_00135"/>
    </source>
</evidence>
<dbReference type="InterPro" id="IPR013785">
    <property type="entry name" value="Aldolase_TIM"/>
</dbReference>
<keyword evidence="8 9" id="KW-0413">Isomerase</keyword>
<protein>
    <recommendedName>
        <fullName evidence="4 9">N-(5'-phosphoribosyl)anthranilate isomerase</fullName>
        <shortName evidence="9">PRAI</shortName>
        <ecNumber evidence="3 9">5.3.1.24</ecNumber>
    </recommendedName>
</protein>
<dbReference type="EMBL" id="JBHLVF010000041">
    <property type="protein sequence ID" value="MFC0395153.1"/>
    <property type="molecule type" value="Genomic_DNA"/>
</dbReference>
<comment type="caution">
    <text evidence="11">The sequence shown here is derived from an EMBL/GenBank/DDBJ whole genome shotgun (WGS) entry which is preliminary data.</text>
</comment>
<evidence type="ECO:0000313" key="11">
    <source>
        <dbReference type="EMBL" id="MFC0395153.1"/>
    </source>
</evidence>
<gene>
    <name evidence="9" type="primary">trpF</name>
    <name evidence="11" type="ORF">ACFFJ8_27775</name>
</gene>
<reference evidence="11 12" key="1">
    <citation type="submission" date="2024-09" db="EMBL/GenBank/DDBJ databases">
        <authorList>
            <person name="Sun Q."/>
            <person name="Mori K."/>
        </authorList>
    </citation>
    <scope>NUCLEOTIDE SEQUENCE [LARGE SCALE GENOMIC DNA]</scope>
    <source>
        <strain evidence="11 12">CCM 4839</strain>
    </source>
</reference>
<name>A0ABV6JGU7_9BACL</name>
<keyword evidence="6 9" id="KW-0822">Tryptophan biosynthesis</keyword>
<proteinExistence type="inferred from homology"/>